<dbReference type="InterPro" id="IPR011009">
    <property type="entry name" value="Kinase-like_dom_sf"/>
</dbReference>
<protein>
    <submittedName>
        <fullName evidence="2">Phosphotransferase</fullName>
    </submittedName>
</protein>
<dbReference type="PANTHER" id="PTHR21310:SF40">
    <property type="entry name" value="AMINOGLYCOSIDE PHOSPHOTRANSFERASE DOMAIN-CONTAINING PROTEIN-RELATED"/>
    <property type="match status" value="1"/>
</dbReference>
<accession>A0ABT6CCI8</accession>
<gene>
    <name evidence="2" type="ORF">P4R38_17225</name>
</gene>
<evidence type="ECO:0000313" key="3">
    <source>
        <dbReference type="Proteomes" id="UP001528912"/>
    </source>
</evidence>
<sequence length="226" mass="23874">MRLLASGRDADVFEIGSGKVLRRYRDPAMDCTREAAVMRHVVARGFPAPTVYEVDGPDLVMDRVHGPTMFEALAVGALTPAECAAILVELLDRLHLIPAPGSLPGPSRLDARPPESGVVVHLDLHPLNVLLAPGGPVVIDWCNAASGPAGLDRALTALILAQVASGELVDVGPVGRHLFDELMLRIGPLTDVDLAVAYRSTDPNLTRLEQQGLAEAAALLGPLTRA</sequence>
<dbReference type="Pfam" id="PF01636">
    <property type="entry name" value="APH"/>
    <property type="match status" value="1"/>
</dbReference>
<evidence type="ECO:0000259" key="1">
    <source>
        <dbReference type="Pfam" id="PF01636"/>
    </source>
</evidence>
<dbReference type="Gene3D" id="3.90.1200.10">
    <property type="match status" value="1"/>
</dbReference>
<dbReference type="EMBL" id="JAROAV010000044">
    <property type="protein sequence ID" value="MDF8265992.1"/>
    <property type="molecule type" value="Genomic_DNA"/>
</dbReference>
<comment type="caution">
    <text evidence="2">The sequence shown here is derived from an EMBL/GenBank/DDBJ whole genome shotgun (WGS) entry which is preliminary data.</text>
</comment>
<keyword evidence="3" id="KW-1185">Reference proteome</keyword>
<dbReference type="Proteomes" id="UP001528912">
    <property type="component" value="Unassembled WGS sequence"/>
</dbReference>
<proteinExistence type="predicted"/>
<organism evidence="2 3">
    <name type="scientific">Luteipulveratus flavus</name>
    <dbReference type="NCBI Taxonomy" id="3031728"/>
    <lineage>
        <taxon>Bacteria</taxon>
        <taxon>Bacillati</taxon>
        <taxon>Actinomycetota</taxon>
        <taxon>Actinomycetes</taxon>
        <taxon>Micrococcales</taxon>
        <taxon>Dermacoccaceae</taxon>
        <taxon>Luteipulveratus</taxon>
    </lineage>
</organism>
<dbReference type="SUPFAM" id="SSF56112">
    <property type="entry name" value="Protein kinase-like (PK-like)"/>
    <property type="match status" value="1"/>
</dbReference>
<feature type="domain" description="Aminoglycoside phosphotransferase" evidence="1">
    <location>
        <begin position="2"/>
        <end position="108"/>
    </location>
</feature>
<reference evidence="2 3" key="1">
    <citation type="submission" date="2023-03" db="EMBL/GenBank/DDBJ databases">
        <title>YIM 133296 draft genome.</title>
        <authorList>
            <person name="Xiong L."/>
        </authorList>
    </citation>
    <scope>NUCLEOTIDE SEQUENCE [LARGE SCALE GENOMIC DNA]</scope>
    <source>
        <strain evidence="2 3">YIM 133296</strain>
    </source>
</reference>
<name>A0ABT6CCI8_9MICO</name>
<dbReference type="RefSeq" id="WP_277193241.1">
    <property type="nucleotide sequence ID" value="NZ_JAROAV010000044.1"/>
</dbReference>
<dbReference type="PANTHER" id="PTHR21310">
    <property type="entry name" value="AMINOGLYCOSIDE PHOSPHOTRANSFERASE-RELATED-RELATED"/>
    <property type="match status" value="1"/>
</dbReference>
<evidence type="ECO:0000313" key="2">
    <source>
        <dbReference type="EMBL" id="MDF8265992.1"/>
    </source>
</evidence>
<dbReference type="InterPro" id="IPR002575">
    <property type="entry name" value="Aminoglycoside_PTrfase"/>
</dbReference>
<dbReference type="InterPro" id="IPR051678">
    <property type="entry name" value="AGP_Transferase"/>
</dbReference>